<sequence>SNFLEKFIELFVEEKINSHITKNQFKIKFSEWCKENKHRELSDTSLGLEMRKLGYEGSIKNFDWMNDGKGGTGRIWLDIKWKE</sequence>
<gene>
    <name evidence="1" type="ORF">LCGC14_3094020</name>
</gene>
<evidence type="ECO:0008006" key="2">
    <source>
        <dbReference type="Google" id="ProtNLM"/>
    </source>
</evidence>
<organism evidence="1">
    <name type="scientific">marine sediment metagenome</name>
    <dbReference type="NCBI Taxonomy" id="412755"/>
    <lineage>
        <taxon>unclassified sequences</taxon>
        <taxon>metagenomes</taxon>
        <taxon>ecological metagenomes</taxon>
    </lineage>
</organism>
<comment type="caution">
    <text evidence="1">The sequence shown here is derived from an EMBL/GenBank/DDBJ whole genome shotgun (WGS) entry which is preliminary data.</text>
</comment>
<protein>
    <recommendedName>
        <fullName evidence="2">DNA primase/nucleoside triphosphatase C-terminal domain-containing protein</fullName>
    </recommendedName>
</protein>
<feature type="non-terminal residue" evidence="1">
    <location>
        <position position="1"/>
    </location>
</feature>
<name>A0A0F8Z019_9ZZZZ</name>
<reference evidence="1" key="1">
    <citation type="journal article" date="2015" name="Nature">
        <title>Complex archaea that bridge the gap between prokaryotes and eukaryotes.</title>
        <authorList>
            <person name="Spang A."/>
            <person name="Saw J.H."/>
            <person name="Jorgensen S.L."/>
            <person name="Zaremba-Niedzwiedzka K."/>
            <person name="Martijn J."/>
            <person name="Lind A.E."/>
            <person name="van Eijk R."/>
            <person name="Schleper C."/>
            <person name="Guy L."/>
            <person name="Ettema T.J."/>
        </authorList>
    </citation>
    <scope>NUCLEOTIDE SEQUENCE</scope>
</reference>
<dbReference type="AlphaFoldDB" id="A0A0F8Z019"/>
<accession>A0A0F8Z019</accession>
<evidence type="ECO:0000313" key="1">
    <source>
        <dbReference type="EMBL" id="KKK53516.1"/>
    </source>
</evidence>
<proteinExistence type="predicted"/>
<dbReference type="EMBL" id="LAZR01066464">
    <property type="protein sequence ID" value="KKK53516.1"/>
    <property type="molecule type" value="Genomic_DNA"/>
</dbReference>